<dbReference type="SUPFAM" id="SSF51419">
    <property type="entry name" value="PLP-binding barrel"/>
    <property type="match status" value="1"/>
</dbReference>
<dbReference type="Pfam" id="PF02784">
    <property type="entry name" value="Orn_Arg_deC_N"/>
    <property type="match status" value="1"/>
</dbReference>
<dbReference type="InterPro" id="IPR000183">
    <property type="entry name" value="Orn/DAP/Arg_de-COase"/>
</dbReference>
<feature type="domain" description="Orn/DAP/Arg decarboxylase 2 N-terminal" evidence="3">
    <location>
        <begin position="55"/>
        <end position="271"/>
    </location>
</feature>
<protein>
    <submittedName>
        <fullName evidence="4">Y4yA family PLP-dependent enzyme</fullName>
    </submittedName>
</protein>
<dbReference type="Gene3D" id="3.20.20.10">
    <property type="entry name" value="Alanine racemase"/>
    <property type="match status" value="1"/>
</dbReference>
<evidence type="ECO:0000313" key="4">
    <source>
        <dbReference type="EMBL" id="RDG37444.1"/>
    </source>
</evidence>
<evidence type="ECO:0000259" key="3">
    <source>
        <dbReference type="Pfam" id="PF02784"/>
    </source>
</evidence>
<evidence type="ECO:0000256" key="1">
    <source>
        <dbReference type="ARBA" id="ARBA00001933"/>
    </source>
</evidence>
<keyword evidence="5" id="KW-1185">Reference proteome</keyword>
<reference evidence="4 5" key="1">
    <citation type="submission" date="2018-07" db="EMBL/GenBank/DDBJ databases">
        <title>Streptomyces species from bats.</title>
        <authorList>
            <person name="Dunlap C."/>
        </authorList>
    </citation>
    <scope>NUCLEOTIDE SEQUENCE [LARGE SCALE GENOMIC DNA]</scope>
    <source>
        <strain evidence="4 5">AC230</strain>
    </source>
</reference>
<dbReference type="GO" id="GO:0008836">
    <property type="term" value="F:diaminopimelate decarboxylase activity"/>
    <property type="evidence" value="ECO:0007669"/>
    <property type="project" value="TreeGrafter"/>
</dbReference>
<evidence type="ECO:0000313" key="5">
    <source>
        <dbReference type="Proteomes" id="UP000253741"/>
    </source>
</evidence>
<comment type="cofactor">
    <cofactor evidence="1">
        <name>pyridoxal 5'-phosphate</name>
        <dbReference type="ChEBI" id="CHEBI:597326"/>
    </cofactor>
</comment>
<name>A0A370BB89_9ACTN</name>
<gene>
    <name evidence="4" type="ORF">DVH02_14410</name>
</gene>
<dbReference type="PANTHER" id="PTHR43727:SF3">
    <property type="entry name" value="GROUP IV DECARBOXYLASE"/>
    <property type="match status" value="1"/>
</dbReference>
<dbReference type="InterPro" id="IPR022657">
    <property type="entry name" value="De-COase2_CS"/>
</dbReference>
<accession>A0A370BB89</accession>
<dbReference type="PROSITE" id="PS00879">
    <property type="entry name" value="ODR_DC_2_2"/>
    <property type="match status" value="1"/>
</dbReference>
<dbReference type="PRINTS" id="PR01179">
    <property type="entry name" value="ODADCRBXLASE"/>
</dbReference>
<dbReference type="AlphaFoldDB" id="A0A370BB89"/>
<organism evidence="4 5">
    <name type="scientific">Streptomyces corynorhini</name>
    <dbReference type="NCBI Taxonomy" id="2282652"/>
    <lineage>
        <taxon>Bacteria</taxon>
        <taxon>Bacillati</taxon>
        <taxon>Actinomycetota</taxon>
        <taxon>Actinomycetes</taxon>
        <taxon>Kitasatosporales</taxon>
        <taxon>Streptomycetaceae</taxon>
        <taxon>Streptomyces</taxon>
    </lineage>
</organism>
<keyword evidence="2" id="KW-0663">Pyridoxal phosphate</keyword>
<dbReference type="PANTHER" id="PTHR43727">
    <property type="entry name" value="DIAMINOPIMELATE DECARBOXYLASE"/>
    <property type="match status" value="1"/>
</dbReference>
<dbReference type="Gene3D" id="2.40.37.10">
    <property type="entry name" value="Lyase, Ornithine Decarboxylase, Chain A, domain 1"/>
    <property type="match status" value="1"/>
</dbReference>
<dbReference type="GO" id="GO:0009089">
    <property type="term" value="P:lysine biosynthetic process via diaminopimelate"/>
    <property type="evidence" value="ECO:0007669"/>
    <property type="project" value="TreeGrafter"/>
</dbReference>
<sequence>MMNALPLYLEPRVEPRLAALLRADGFTHDLADALGSPLNIVLPDQIADNLDRFRATYRRHQLGGQIYFAHKANRSSALLRRLAATDAGVDVASLGELQHALGSGFAPERIMATGPKNPAFLWLAARAGATVNVDSATELDALGDLVRTRSLPRVRTVLRLSAFGTGTAPGSGGVKVLSRASRFGTPVSALDALLKSADRHREAIELIGVGFHLDTTSVAEKALALEGCVSALGALREHGFSPHVVDIGGGFGVSYLAHREQWERYTSALTASVLGQRPPMTWRGYGYGLRNDAGTLRGALGLYPAHRATAGEGYLDELLSGPASATPGRPLSALLLENLFDLYTEPGRALVDQCGLILARVLEVRRDGTGPYLVRLEAKADDIGLEEHGVLVDPVVVARAGTAPAGDGDAVGVHLAGGLCLEADLISRRTVFLPSLPNPGDLLGFVNTAGYCMDFRTTHAQRLPVARAVAAWQDGDSWRWSLDEQYWPTLSQGGQA</sequence>
<comment type="caution">
    <text evidence="4">The sequence shown here is derived from an EMBL/GenBank/DDBJ whole genome shotgun (WGS) entry which is preliminary data.</text>
</comment>
<dbReference type="InterPro" id="IPR022644">
    <property type="entry name" value="De-COase2_N"/>
</dbReference>
<dbReference type="OrthoDB" id="3275594at2"/>
<dbReference type="InterPro" id="IPR009006">
    <property type="entry name" value="Ala_racemase/Decarboxylase_C"/>
</dbReference>
<evidence type="ECO:0000256" key="2">
    <source>
        <dbReference type="ARBA" id="ARBA00022898"/>
    </source>
</evidence>
<dbReference type="InterPro" id="IPR029066">
    <property type="entry name" value="PLP-binding_barrel"/>
</dbReference>
<dbReference type="Proteomes" id="UP000253741">
    <property type="component" value="Unassembled WGS sequence"/>
</dbReference>
<proteinExistence type="predicted"/>
<dbReference type="SUPFAM" id="SSF50621">
    <property type="entry name" value="Alanine racemase C-terminal domain-like"/>
    <property type="match status" value="1"/>
</dbReference>
<dbReference type="EMBL" id="QQNA01000102">
    <property type="protein sequence ID" value="RDG37444.1"/>
    <property type="molecule type" value="Genomic_DNA"/>
</dbReference>